<evidence type="ECO:0000313" key="10">
    <source>
        <dbReference type="Proteomes" id="UP000283485"/>
    </source>
</evidence>
<dbReference type="AlphaFoldDB" id="A0A414RDD3"/>
<protein>
    <submittedName>
        <fullName evidence="8">RagB/SusD family nutrient uptake outer membrane protein</fullName>
    </submittedName>
</protein>
<organism evidence="8 10">
    <name type="scientific">Phocaeicola plebeius</name>
    <dbReference type="NCBI Taxonomy" id="310297"/>
    <lineage>
        <taxon>Bacteria</taxon>
        <taxon>Pseudomonadati</taxon>
        <taxon>Bacteroidota</taxon>
        <taxon>Bacteroidia</taxon>
        <taxon>Bacteroidales</taxon>
        <taxon>Bacteroidaceae</taxon>
        <taxon>Phocaeicola</taxon>
    </lineage>
</organism>
<dbReference type="Proteomes" id="UP000285109">
    <property type="component" value="Unassembled WGS sequence"/>
</dbReference>
<comment type="similarity">
    <text evidence="2">Belongs to the SusD family.</text>
</comment>
<feature type="domain" description="SusD-like N-terminal" evidence="7">
    <location>
        <begin position="93"/>
        <end position="242"/>
    </location>
</feature>
<feature type="domain" description="RagB/SusD" evidence="6">
    <location>
        <begin position="372"/>
        <end position="487"/>
    </location>
</feature>
<keyword evidence="5" id="KW-0998">Cell outer membrane</keyword>
<dbReference type="GO" id="GO:0009279">
    <property type="term" value="C:cell outer membrane"/>
    <property type="evidence" value="ECO:0007669"/>
    <property type="project" value="UniProtKB-SubCell"/>
</dbReference>
<evidence type="ECO:0000256" key="3">
    <source>
        <dbReference type="ARBA" id="ARBA00022729"/>
    </source>
</evidence>
<dbReference type="InterPro" id="IPR033985">
    <property type="entry name" value="SusD-like_N"/>
</dbReference>
<evidence type="ECO:0000313" key="8">
    <source>
        <dbReference type="EMBL" id="RHF91047.1"/>
    </source>
</evidence>
<evidence type="ECO:0000256" key="2">
    <source>
        <dbReference type="ARBA" id="ARBA00006275"/>
    </source>
</evidence>
<dbReference type="SUPFAM" id="SSF48452">
    <property type="entry name" value="TPR-like"/>
    <property type="match status" value="1"/>
</dbReference>
<evidence type="ECO:0000256" key="1">
    <source>
        <dbReference type="ARBA" id="ARBA00004442"/>
    </source>
</evidence>
<evidence type="ECO:0000259" key="6">
    <source>
        <dbReference type="Pfam" id="PF07980"/>
    </source>
</evidence>
<dbReference type="Pfam" id="PF14322">
    <property type="entry name" value="SusD-like_3"/>
    <property type="match status" value="1"/>
</dbReference>
<name>A0A414RDD3_9BACT</name>
<dbReference type="Proteomes" id="UP000283485">
    <property type="component" value="Unassembled WGS sequence"/>
</dbReference>
<accession>A0A414RDD3</accession>
<evidence type="ECO:0000313" key="9">
    <source>
        <dbReference type="EMBL" id="RHM98905.1"/>
    </source>
</evidence>
<dbReference type="EMBL" id="QRHQ01000013">
    <property type="protein sequence ID" value="RHF91047.1"/>
    <property type="molecule type" value="Genomic_DNA"/>
</dbReference>
<comment type="caution">
    <text evidence="8">The sequence shown here is derived from an EMBL/GenBank/DDBJ whole genome shotgun (WGS) entry which is preliminary data.</text>
</comment>
<reference evidence="10 11" key="1">
    <citation type="submission" date="2018-08" db="EMBL/GenBank/DDBJ databases">
        <title>A genome reference for cultivated species of the human gut microbiota.</title>
        <authorList>
            <person name="Zou Y."/>
            <person name="Xue W."/>
            <person name="Luo G."/>
        </authorList>
    </citation>
    <scope>NUCLEOTIDE SEQUENCE [LARGE SCALE GENOMIC DNA]</scope>
    <source>
        <strain evidence="9 11">AF31-28B-AC</strain>
        <strain evidence="8 10">AM23-23</strain>
    </source>
</reference>
<keyword evidence="3" id="KW-0732">Signal</keyword>
<evidence type="ECO:0000313" key="11">
    <source>
        <dbReference type="Proteomes" id="UP000285109"/>
    </source>
</evidence>
<dbReference type="InterPro" id="IPR012944">
    <property type="entry name" value="SusD_RagB_dom"/>
</dbReference>
<sequence length="525" mass="58915">MKITNKYLMFVGVTLLLASCELDKEMEGQYIGGEQNENIIAQRPNMTVAAVNGMSAKLNAFATVSTAEEPDHNDYGVAAVYQALEQGGQDMPCTTSGYNWFNNSQTYADRIYTSSLDELIWKTFYNHLDAANKVLVLTEGTEDPEMLIYRGQAFAARAYDFLNLAQAYQFTYAGHENELCVPIVTENMTLEEKQNNPRATVEKVYEQIIKDLNQAIDLLEGYDNGTNKDKIDEAVAYGLRARANLLMHNWAEAAKDAEKAIAGGTPQSLADVSKPTFNSATADSWLWGVLITPDNDVVQTGIINWPSHLCSLTGNGYTTLTGSFRYVSSALYDLIPDSDIRKQWFISPEGTSKLVDNTTVDGIPVIDYFGLTPYANVKFGAYQDIMGNTTNSQDWPLMRVEEMYLIKAEGEAMSNNPNAKQTLENFVKTYRNPDYTCTASSAQEMQDEIWLQRRMELWGEGFALFDILRLKKPIIRKDTNYEAKVQFNLEPESQIMIYRIPQCEMETNNGIKESDNNPAAPQPSI</sequence>
<dbReference type="InterPro" id="IPR011990">
    <property type="entry name" value="TPR-like_helical_dom_sf"/>
</dbReference>
<proteinExistence type="inferred from homology"/>
<evidence type="ECO:0000256" key="5">
    <source>
        <dbReference type="ARBA" id="ARBA00023237"/>
    </source>
</evidence>
<dbReference type="Pfam" id="PF07980">
    <property type="entry name" value="SusD_RagB"/>
    <property type="match status" value="1"/>
</dbReference>
<comment type="subcellular location">
    <subcellularLocation>
        <location evidence="1">Cell outer membrane</location>
    </subcellularLocation>
</comment>
<evidence type="ECO:0000256" key="4">
    <source>
        <dbReference type="ARBA" id="ARBA00023136"/>
    </source>
</evidence>
<dbReference type="EMBL" id="QRQK01000007">
    <property type="protein sequence ID" value="RHM98905.1"/>
    <property type="molecule type" value="Genomic_DNA"/>
</dbReference>
<evidence type="ECO:0000259" key="7">
    <source>
        <dbReference type="Pfam" id="PF14322"/>
    </source>
</evidence>
<dbReference type="PROSITE" id="PS51257">
    <property type="entry name" value="PROKAR_LIPOPROTEIN"/>
    <property type="match status" value="1"/>
</dbReference>
<dbReference type="RefSeq" id="WP_022052803.1">
    <property type="nucleotide sequence ID" value="NZ_CATWOP010000011.1"/>
</dbReference>
<gene>
    <name evidence="8" type="ORF">DW653_08455</name>
    <name evidence="9" type="ORF">DWZ34_04825</name>
</gene>
<keyword evidence="4" id="KW-0472">Membrane</keyword>
<dbReference type="Gene3D" id="1.25.40.390">
    <property type="match status" value="1"/>
</dbReference>